<organism evidence="3 4">
    <name type="scientific">Colocasia esculenta</name>
    <name type="common">Wild taro</name>
    <name type="synonym">Arum esculentum</name>
    <dbReference type="NCBI Taxonomy" id="4460"/>
    <lineage>
        <taxon>Eukaryota</taxon>
        <taxon>Viridiplantae</taxon>
        <taxon>Streptophyta</taxon>
        <taxon>Embryophyta</taxon>
        <taxon>Tracheophyta</taxon>
        <taxon>Spermatophyta</taxon>
        <taxon>Magnoliopsida</taxon>
        <taxon>Liliopsida</taxon>
        <taxon>Araceae</taxon>
        <taxon>Aroideae</taxon>
        <taxon>Colocasieae</taxon>
        <taxon>Colocasia</taxon>
    </lineage>
</organism>
<feature type="domain" description="Chorein N-terminal" evidence="2">
    <location>
        <begin position="60"/>
        <end position="306"/>
    </location>
</feature>
<reference evidence="3" key="1">
    <citation type="submission" date="2017-07" db="EMBL/GenBank/DDBJ databases">
        <title>Taro Niue Genome Assembly and Annotation.</title>
        <authorList>
            <person name="Atibalentja N."/>
            <person name="Keating K."/>
            <person name="Fields C.J."/>
        </authorList>
    </citation>
    <scope>NUCLEOTIDE SEQUENCE</scope>
    <source>
        <strain evidence="3">Niue_2</strain>
        <tissue evidence="3">Leaf</tissue>
    </source>
</reference>
<dbReference type="PANTHER" id="PTHR45523:SF2">
    <property type="entry name" value="OS02G0470600 PROTEIN"/>
    <property type="match status" value="1"/>
</dbReference>
<evidence type="ECO:0000313" key="3">
    <source>
        <dbReference type="EMBL" id="MQL80628.1"/>
    </source>
</evidence>
<name>A0A843UAL1_COLES</name>
<proteinExistence type="predicted"/>
<keyword evidence="1" id="KW-0813">Transport</keyword>
<sequence length="311" mass="35628">MSRFHGKDLAKSPWSFSLIVYSFLLIQLQMDKLSRQDFVHISVHLIEEDREKLFKAKLQRIEAPGGNSWLGSLIATIIGNLRISITNVHIRYEDTVSNPGHSFSSGLTLSKLAAVTVDEEGNETFDTSGALDKLRKSLQLHRLAVYHDSDGAPWKLHKRWEDLNPGEWTEIFADGIDESHGGVSIWASERKYLVSPINGTLKYHRIGKQERNDFGVPLEKASLVLSDYQRFKDASSTIYLLFIRGAHILAETDSTFNYQAQYYDGIKLLETFSQYKTRIEVSHLRPVVSVFDDPHIWWRYLAQASLQQKKM</sequence>
<feature type="non-terminal residue" evidence="3">
    <location>
        <position position="311"/>
    </location>
</feature>
<gene>
    <name evidence="3" type="ORF">Taro_013085</name>
</gene>
<dbReference type="InterPro" id="IPR026854">
    <property type="entry name" value="VPS13_N"/>
</dbReference>
<accession>A0A843UAL1</accession>
<dbReference type="PANTHER" id="PTHR45523">
    <property type="entry name" value="TETRATRICOPEPTIDE REPEAT (TPR)-CONTAINING PROTEIN-RELATED"/>
    <property type="match status" value="1"/>
</dbReference>
<keyword evidence="4" id="KW-1185">Reference proteome</keyword>
<comment type="caution">
    <text evidence="3">The sequence shown here is derived from an EMBL/GenBank/DDBJ whole genome shotgun (WGS) entry which is preliminary data.</text>
</comment>
<dbReference type="Pfam" id="PF12624">
    <property type="entry name" value="VPS13_N"/>
    <property type="match status" value="1"/>
</dbReference>
<dbReference type="Proteomes" id="UP000652761">
    <property type="component" value="Unassembled WGS sequence"/>
</dbReference>
<evidence type="ECO:0000256" key="1">
    <source>
        <dbReference type="ARBA" id="ARBA00022448"/>
    </source>
</evidence>
<evidence type="ECO:0000259" key="2">
    <source>
        <dbReference type="Pfam" id="PF12624"/>
    </source>
</evidence>
<protein>
    <recommendedName>
        <fullName evidence="2">Chorein N-terminal domain-containing protein</fullName>
    </recommendedName>
</protein>
<evidence type="ECO:0000313" key="4">
    <source>
        <dbReference type="Proteomes" id="UP000652761"/>
    </source>
</evidence>
<dbReference type="EMBL" id="NMUH01000518">
    <property type="protein sequence ID" value="MQL80628.1"/>
    <property type="molecule type" value="Genomic_DNA"/>
</dbReference>
<dbReference type="OrthoDB" id="428159at2759"/>
<dbReference type="AlphaFoldDB" id="A0A843UAL1"/>